<dbReference type="Pfam" id="PF00067">
    <property type="entry name" value="p450"/>
    <property type="match status" value="1"/>
</dbReference>
<keyword evidence="4" id="KW-0560">Oxidoreductase</keyword>
<dbReference type="EMBL" id="JAMZMM010000041">
    <property type="protein sequence ID" value="MCP2728152.1"/>
    <property type="molecule type" value="Genomic_DNA"/>
</dbReference>
<dbReference type="InterPro" id="IPR036396">
    <property type="entry name" value="Cyt_P450_sf"/>
</dbReference>
<dbReference type="GO" id="GO:0005506">
    <property type="term" value="F:iron ion binding"/>
    <property type="evidence" value="ECO:0007669"/>
    <property type="project" value="InterPro"/>
</dbReference>
<dbReference type="GO" id="GO:0004497">
    <property type="term" value="F:monooxygenase activity"/>
    <property type="evidence" value="ECO:0007669"/>
    <property type="project" value="UniProtKB-KW"/>
</dbReference>
<dbReference type="PROSITE" id="PS00086">
    <property type="entry name" value="CYTOCHROME_P450"/>
    <property type="match status" value="1"/>
</dbReference>
<evidence type="ECO:0000256" key="3">
    <source>
        <dbReference type="PIRSR" id="PIRSR602401-1"/>
    </source>
</evidence>
<dbReference type="PANTHER" id="PTHR24305:SF166">
    <property type="entry name" value="CYTOCHROME P450 12A4, MITOCHONDRIAL-RELATED"/>
    <property type="match status" value="1"/>
</dbReference>
<organism evidence="5 6">
    <name type="scientific">Limnofasciculus baicalensis BBK-W-15</name>
    <dbReference type="NCBI Taxonomy" id="2699891"/>
    <lineage>
        <taxon>Bacteria</taxon>
        <taxon>Bacillati</taxon>
        <taxon>Cyanobacteriota</taxon>
        <taxon>Cyanophyceae</taxon>
        <taxon>Coleofasciculales</taxon>
        <taxon>Coleofasciculaceae</taxon>
        <taxon>Limnofasciculus</taxon>
        <taxon>Limnofasciculus baicalensis</taxon>
    </lineage>
</organism>
<dbReference type="PRINTS" id="PR00385">
    <property type="entry name" value="P450"/>
</dbReference>
<dbReference type="InterPro" id="IPR050121">
    <property type="entry name" value="Cytochrome_P450_monoxygenase"/>
</dbReference>
<feature type="binding site" description="axial binding residue" evidence="3">
    <location>
        <position position="392"/>
    </location>
    <ligand>
        <name>heme</name>
        <dbReference type="ChEBI" id="CHEBI:30413"/>
    </ligand>
    <ligandPart>
        <name>Fe</name>
        <dbReference type="ChEBI" id="CHEBI:18248"/>
    </ligandPart>
</feature>
<comment type="caution">
    <text evidence="5">The sequence shown here is derived from an EMBL/GenBank/DDBJ whole genome shotgun (WGS) entry which is preliminary data.</text>
</comment>
<keyword evidence="4" id="KW-0503">Monooxygenase</keyword>
<dbReference type="InterPro" id="IPR017972">
    <property type="entry name" value="Cyt_P450_CS"/>
</dbReference>
<keyword evidence="3 4" id="KW-0479">Metal-binding</keyword>
<reference evidence="5" key="1">
    <citation type="submission" date="2022-06" db="EMBL/GenBank/DDBJ databases">
        <title>New cyanobacteria of genus Symplocastrum in benthos of Lake Baikal.</title>
        <authorList>
            <person name="Sorokovikova E."/>
            <person name="Tikhonova I."/>
            <person name="Krasnopeev A."/>
            <person name="Evseev P."/>
            <person name="Gladkikh A."/>
            <person name="Belykh O."/>
        </authorList>
    </citation>
    <scope>NUCLEOTIDE SEQUENCE</scope>
    <source>
        <strain evidence="5">BBK-W-15</strain>
    </source>
</reference>
<keyword evidence="3 4" id="KW-0408">Iron</keyword>
<comment type="similarity">
    <text evidence="2 4">Belongs to the cytochrome P450 family.</text>
</comment>
<accession>A0AAE3GTB4</accession>
<gene>
    <name evidence="5" type="ORF">NJ959_06645</name>
</gene>
<evidence type="ECO:0000313" key="6">
    <source>
        <dbReference type="Proteomes" id="UP001204953"/>
    </source>
</evidence>
<name>A0AAE3GTB4_9CYAN</name>
<keyword evidence="3 4" id="KW-0349">Heme</keyword>
<evidence type="ECO:0000313" key="5">
    <source>
        <dbReference type="EMBL" id="MCP2728152.1"/>
    </source>
</evidence>
<dbReference type="PANTHER" id="PTHR24305">
    <property type="entry name" value="CYTOCHROME P450"/>
    <property type="match status" value="1"/>
</dbReference>
<dbReference type="Proteomes" id="UP001204953">
    <property type="component" value="Unassembled WGS sequence"/>
</dbReference>
<dbReference type="Gene3D" id="1.10.630.10">
    <property type="entry name" value="Cytochrome P450"/>
    <property type="match status" value="1"/>
</dbReference>
<dbReference type="AlphaFoldDB" id="A0AAE3GTB4"/>
<dbReference type="SUPFAM" id="SSF48264">
    <property type="entry name" value="Cytochrome P450"/>
    <property type="match status" value="1"/>
</dbReference>
<evidence type="ECO:0000256" key="4">
    <source>
        <dbReference type="RuleBase" id="RU000461"/>
    </source>
</evidence>
<dbReference type="InterPro" id="IPR002401">
    <property type="entry name" value="Cyt_P450_E_grp-I"/>
</dbReference>
<evidence type="ECO:0000256" key="1">
    <source>
        <dbReference type="ARBA" id="ARBA00001971"/>
    </source>
</evidence>
<dbReference type="CDD" id="cd11053">
    <property type="entry name" value="CYP110-like"/>
    <property type="match status" value="1"/>
</dbReference>
<comment type="cofactor">
    <cofactor evidence="1 3">
        <name>heme</name>
        <dbReference type="ChEBI" id="CHEBI:30413"/>
    </cofactor>
</comment>
<sequence>MKQVESLKTPAWWQRIELILAPIGYWERAFESHPEAFWAKGIDWGSPLMMFYTPQAAQQIIENRDKHLGIVSFPGELTAIFGNNSVATSEGDRHQILRKILMPPLHGKLVRDYGKLICDVTHQVMQQLPMNQPFLAWEVAQDITLQVLIEILFGSAQKERYQHLKNLIVSLLNLFAAKTTGFPLLRFFPKVLGKRNLGQKFLQTRQQIEQLIYAEIAERRTYLEPDKTDMLSLMMLFRDEQGQPLTDVEILDNLLLLLSTGNESTTAAICWSWYCVYRNPEIQEKLLQEIENSGDCSEPISLYRLPYLTAVCNETLRMYPITMFILPRGIKTPTEIGGYELQPGNIVSISNYLLHRQENLYPEPNKFKPERFIDRQFSAYEFMPFGGGIRSCIGDELALYLMNLILATIVFNYQFKLADNQSVKPQSRNAILAPVGLRLVKQDC</sequence>
<dbReference type="PRINTS" id="PR00463">
    <property type="entry name" value="EP450I"/>
</dbReference>
<dbReference type="GO" id="GO:0016705">
    <property type="term" value="F:oxidoreductase activity, acting on paired donors, with incorporation or reduction of molecular oxygen"/>
    <property type="evidence" value="ECO:0007669"/>
    <property type="project" value="InterPro"/>
</dbReference>
<protein>
    <submittedName>
        <fullName evidence="5">Cytochrome P450</fullName>
    </submittedName>
</protein>
<dbReference type="GO" id="GO:0020037">
    <property type="term" value="F:heme binding"/>
    <property type="evidence" value="ECO:0007669"/>
    <property type="project" value="InterPro"/>
</dbReference>
<proteinExistence type="inferred from homology"/>
<keyword evidence="6" id="KW-1185">Reference proteome</keyword>
<dbReference type="InterPro" id="IPR001128">
    <property type="entry name" value="Cyt_P450"/>
</dbReference>
<evidence type="ECO:0000256" key="2">
    <source>
        <dbReference type="ARBA" id="ARBA00010617"/>
    </source>
</evidence>